<dbReference type="InterPro" id="IPR033121">
    <property type="entry name" value="PEPTIDASE_A1"/>
</dbReference>
<evidence type="ECO:0000313" key="5">
    <source>
        <dbReference type="Proteomes" id="UP001608902"/>
    </source>
</evidence>
<accession>A0ABD6EWK1</accession>
<protein>
    <recommendedName>
        <fullName evidence="3">Peptidase A1 domain-containing protein</fullName>
    </recommendedName>
</protein>
<proteinExistence type="inferred from homology"/>
<keyword evidence="5" id="KW-1185">Reference proteome</keyword>
<evidence type="ECO:0000256" key="1">
    <source>
        <dbReference type="ARBA" id="ARBA00007447"/>
    </source>
</evidence>
<dbReference type="InterPro" id="IPR001461">
    <property type="entry name" value="Aspartic_peptidase_A1"/>
</dbReference>
<dbReference type="Pfam" id="PF00026">
    <property type="entry name" value="Asp"/>
    <property type="match status" value="1"/>
</dbReference>
<dbReference type="EMBL" id="JBGFUD010013514">
    <property type="protein sequence ID" value="MFH4983731.1"/>
    <property type="molecule type" value="Genomic_DNA"/>
</dbReference>
<evidence type="ECO:0000313" key="4">
    <source>
        <dbReference type="EMBL" id="MFH4983731.1"/>
    </source>
</evidence>
<dbReference type="PANTHER" id="PTHR47966">
    <property type="entry name" value="BETA-SITE APP-CLEAVING ENZYME, ISOFORM A-RELATED"/>
    <property type="match status" value="1"/>
</dbReference>
<dbReference type="Proteomes" id="UP001608902">
    <property type="component" value="Unassembled WGS sequence"/>
</dbReference>
<keyword evidence="2" id="KW-1015">Disulfide bond</keyword>
<gene>
    <name evidence="4" type="ORF">AB6A40_010440</name>
</gene>
<dbReference type="PANTHER" id="PTHR47966:SF8">
    <property type="entry name" value="ASPARTIC PROTEASE 1-RELATED"/>
    <property type="match status" value="1"/>
</dbReference>
<dbReference type="InterPro" id="IPR021109">
    <property type="entry name" value="Peptidase_aspartic_dom_sf"/>
</dbReference>
<dbReference type="AlphaFoldDB" id="A0ABD6EWK1"/>
<name>A0ABD6EWK1_9BILA</name>
<comment type="similarity">
    <text evidence="1">Belongs to the peptidase A1 family.</text>
</comment>
<sequence length="219" mass="24741">MLGLGWESIAQYRIPPPFFSIAPQLDKKVFTLWLKRTIKPTMRSYGGQLTLGGFDHQHCEKDISYVTLAAQTWWIFPLDGFKLGSVEVFHRRLAITSSGASYIGVPFVYVNKIVNVLKAKRGFPPPIDCSRMHNSPNFTFSINGREYSIPSFEYIINVGDRFEDKCVVGIFSMEAPGFGPSWVLGDPFLRTFCNIHDVENARLGFAVAKQSKSEKSVIY</sequence>
<dbReference type="Gene3D" id="2.40.70.10">
    <property type="entry name" value="Acid Proteases"/>
    <property type="match status" value="1"/>
</dbReference>
<feature type="disulfide bond" evidence="2">
    <location>
        <begin position="129"/>
        <end position="166"/>
    </location>
</feature>
<organism evidence="4 5">
    <name type="scientific">Gnathostoma spinigerum</name>
    <dbReference type="NCBI Taxonomy" id="75299"/>
    <lineage>
        <taxon>Eukaryota</taxon>
        <taxon>Metazoa</taxon>
        <taxon>Ecdysozoa</taxon>
        <taxon>Nematoda</taxon>
        <taxon>Chromadorea</taxon>
        <taxon>Rhabditida</taxon>
        <taxon>Spirurina</taxon>
        <taxon>Gnathostomatomorpha</taxon>
        <taxon>Gnathostomatoidea</taxon>
        <taxon>Gnathostomatidae</taxon>
        <taxon>Gnathostoma</taxon>
    </lineage>
</organism>
<evidence type="ECO:0000256" key="2">
    <source>
        <dbReference type="PIRSR" id="PIRSR601461-2"/>
    </source>
</evidence>
<dbReference type="PROSITE" id="PS51767">
    <property type="entry name" value="PEPTIDASE_A1"/>
    <property type="match status" value="1"/>
</dbReference>
<feature type="domain" description="Peptidase A1" evidence="3">
    <location>
        <begin position="1"/>
        <end position="206"/>
    </location>
</feature>
<comment type="caution">
    <text evidence="4">The sequence shown here is derived from an EMBL/GenBank/DDBJ whole genome shotgun (WGS) entry which is preliminary data.</text>
</comment>
<evidence type="ECO:0000259" key="3">
    <source>
        <dbReference type="PROSITE" id="PS51767"/>
    </source>
</evidence>
<dbReference type="PRINTS" id="PR00792">
    <property type="entry name" value="PEPSIN"/>
</dbReference>
<reference evidence="4 5" key="1">
    <citation type="submission" date="2024-08" db="EMBL/GenBank/DDBJ databases">
        <title>Gnathostoma spinigerum genome.</title>
        <authorList>
            <person name="Gonzalez-Bertolin B."/>
            <person name="Monzon S."/>
            <person name="Zaballos A."/>
            <person name="Jimenez P."/>
            <person name="Dekumyoy P."/>
            <person name="Varona S."/>
            <person name="Cuesta I."/>
            <person name="Sumanam S."/>
            <person name="Adisakwattana P."/>
            <person name="Gasser R.B."/>
            <person name="Hernandez-Gonzalez A."/>
            <person name="Young N.D."/>
            <person name="Perteguer M.J."/>
        </authorList>
    </citation>
    <scope>NUCLEOTIDE SEQUENCE [LARGE SCALE GENOMIC DNA]</scope>
    <source>
        <strain evidence="4">AL3</strain>
        <tissue evidence="4">Liver</tissue>
    </source>
</reference>
<dbReference type="SUPFAM" id="SSF50630">
    <property type="entry name" value="Acid proteases"/>
    <property type="match status" value="1"/>
</dbReference>